<organism evidence="2 3">
    <name type="scientific">Salix dunnii</name>
    <dbReference type="NCBI Taxonomy" id="1413687"/>
    <lineage>
        <taxon>Eukaryota</taxon>
        <taxon>Viridiplantae</taxon>
        <taxon>Streptophyta</taxon>
        <taxon>Embryophyta</taxon>
        <taxon>Tracheophyta</taxon>
        <taxon>Spermatophyta</taxon>
        <taxon>Magnoliopsida</taxon>
        <taxon>eudicotyledons</taxon>
        <taxon>Gunneridae</taxon>
        <taxon>Pentapetalae</taxon>
        <taxon>rosids</taxon>
        <taxon>fabids</taxon>
        <taxon>Malpighiales</taxon>
        <taxon>Salicaceae</taxon>
        <taxon>Saliceae</taxon>
        <taxon>Salix</taxon>
    </lineage>
</organism>
<evidence type="ECO:0000256" key="1">
    <source>
        <dbReference type="SAM" id="MobiDB-lite"/>
    </source>
</evidence>
<reference evidence="2 3" key="1">
    <citation type="submission" date="2020-10" db="EMBL/GenBank/DDBJ databases">
        <title>Plant Genome Project.</title>
        <authorList>
            <person name="Zhang R.-G."/>
        </authorList>
    </citation>
    <scope>NUCLEOTIDE SEQUENCE [LARGE SCALE GENOMIC DNA]</scope>
    <source>
        <strain evidence="2">FAFU-HL-1</strain>
        <tissue evidence="2">Leaf</tissue>
    </source>
</reference>
<feature type="compositionally biased region" description="Polar residues" evidence="1">
    <location>
        <begin position="225"/>
        <end position="241"/>
    </location>
</feature>
<accession>A0A835J209</accession>
<gene>
    <name evidence="2" type="ORF">SADUNF_Sadunf19G0060600</name>
</gene>
<dbReference type="EMBL" id="JADGMS010000019">
    <property type="protein sequence ID" value="KAF9661361.1"/>
    <property type="molecule type" value="Genomic_DNA"/>
</dbReference>
<dbReference type="AlphaFoldDB" id="A0A835J209"/>
<evidence type="ECO:0000313" key="3">
    <source>
        <dbReference type="Proteomes" id="UP000657918"/>
    </source>
</evidence>
<comment type="caution">
    <text evidence="2">The sequence shown here is derived from an EMBL/GenBank/DDBJ whole genome shotgun (WGS) entry which is preliminary data.</text>
</comment>
<protein>
    <submittedName>
        <fullName evidence="2">Uncharacterized protein</fullName>
    </submittedName>
</protein>
<keyword evidence="3" id="KW-1185">Reference proteome</keyword>
<feature type="compositionally biased region" description="Basic and acidic residues" evidence="1">
    <location>
        <begin position="188"/>
        <end position="200"/>
    </location>
</feature>
<name>A0A835J209_9ROSI</name>
<proteinExistence type="predicted"/>
<feature type="region of interest" description="Disordered" evidence="1">
    <location>
        <begin position="146"/>
        <end position="241"/>
    </location>
</feature>
<evidence type="ECO:0000313" key="2">
    <source>
        <dbReference type="EMBL" id="KAF9661361.1"/>
    </source>
</evidence>
<sequence>MLSLSSALCDLNSGDRGLESRCCFCPCLAESDGLFLSGSFGSAEVSCSSPFVEERAPICAEEAEVACGRGYLAFLGLPLSVSGVCQGLLGVDWFCLACYVFLELTFGKLEWQKGSSLAVDCVSWLSGPAAVRRINQVAFLGDNTTRRSPSLKIPAARPRRARKSILSSTSSSKSGRKAEAPQLHVLHPSRERSHVVDSTRVRSRRTQAAIEFAPGETRQRGHLHLNSTEVGRNTGTRPKPQ</sequence>
<dbReference type="Proteomes" id="UP000657918">
    <property type="component" value="Unassembled WGS sequence"/>
</dbReference>
<feature type="compositionally biased region" description="Low complexity" evidence="1">
    <location>
        <begin position="164"/>
        <end position="173"/>
    </location>
</feature>